<feature type="transmembrane region" description="Helical" evidence="1">
    <location>
        <begin position="21"/>
        <end position="40"/>
    </location>
</feature>
<keyword evidence="1" id="KW-1133">Transmembrane helix</keyword>
<gene>
    <name evidence="2" type="ORF">BWX89_01336</name>
</gene>
<dbReference type="EMBL" id="MWDQ01000131">
    <property type="protein sequence ID" value="OQB72384.1"/>
    <property type="molecule type" value="Genomic_DNA"/>
</dbReference>
<accession>A0A1V6C6B1</accession>
<keyword evidence="1" id="KW-0812">Transmembrane</keyword>
<evidence type="ECO:0000313" key="2">
    <source>
        <dbReference type="EMBL" id="OQB72384.1"/>
    </source>
</evidence>
<protein>
    <submittedName>
        <fullName evidence="2">Uncharacterized protein</fullName>
    </submittedName>
</protein>
<keyword evidence="1" id="KW-0472">Membrane</keyword>
<reference evidence="2" key="1">
    <citation type="submission" date="2017-02" db="EMBL/GenBank/DDBJ databases">
        <title>Delving into the versatile metabolic prowess of the omnipresent phylum Bacteroidetes.</title>
        <authorList>
            <person name="Nobu M.K."/>
            <person name="Mei R."/>
            <person name="Narihiro T."/>
            <person name="Kuroda K."/>
            <person name="Liu W.-T."/>
        </authorList>
    </citation>
    <scope>NUCLEOTIDE SEQUENCE</scope>
    <source>
        <strain evidence="2">ADurb.Bin131</strain>
    </source>
</reference>
<evidence type="ECO:0000256" key="1">
    <source>
        <dbReference type="SAM" id="Phobius"/>
    </source>
</evidence>
<sequence length="113" mass="12610">MILSSSLSICVASRTMTIMSAFSIAAVILFCIISPSRFLVFSMPGVSTNTIWYESVVLTPIIRNRVVAGCFETIEIFEPVIALRIVDFPTFGFPIIATVPDFIFLFFILLLFM</sequence>
<organism evidence="2">
    <name type="scientific">candidate division TA06 bacterium ADurb.Bin131</name>
    <dbReference type="NCBI Taxonomy" id="1852827"/>
    <lineage>
        <taxon>Bacteria</taxon>
        <taxon>Bacteria division TA06</taxon>
    </lineage>
</organism>
<dbReference type="Proteomes" id="UP000485562">
    <property type="component" value="Unassembled WGS sequence"/>
</dbReference>
<feature type="transmembrane region" description="Helical" evidence="1">
    <location>
        <begin position="91"/>
        <end position="112"/>
    </location>
</feature>
<dbReference type="AlphaFoldDB" id="A0A1V6C6B1"/>
<proteinExistence type="predicted"/>
<comment type="caution">
    <text evidence="2">The sequence shown here is derived from an EMBL/GenBank/DDBJ whole genome shotgun (WGS) entry which is preliminary data.</text>
</comment>
<name>A0A1V6C6B1_UNCT6</name>